<dbReference type="Pfam" id="PF05919">
    <property type="entry name" value="Mitovir_RNA_pol"/>
    <property type="match status" value="1"/>
</dbReference>
<evidence type="ECO:0000256" key="2">
    <source>
        <dbReference type="ARBA" id="ARBA00022679"/>
    </source>
</evidence>
<evidence type="ECO:0000256" key="1">
    <source>
        <dbReference type="ARBA" id="ARBA00022484"/>
    </source>
</evidence>
<accession>A0A6G9RTM5</accession>
<organism evidence="4">
    <name type="scientific">Plasmopara viticola lesion associated mitovirus 32</name>
    <dbReference type="NCBI Taxonomy" id="2719459"/>
    <lineage>
        <taxon>Viruses</taxon>
        <taxon>Riboviria</taxon>
        <taxon>Orthornavirae</taxon>
        <taxon>Lenarviricota</taxon>
        <taxon>Howeltoviricetes</taxon>
        <taxon>Cryppavirales</taxon>
        <taxon>Mitoviridae</taxon>
        <taxon>Mitovirus</taxon>
    </lineage>
</organism>
<dbReference type="InterPro" id="IPR008686">
    <property type="entry name" value="RNA_pol_mitovir"/>
</dbReference>
<dbReference type="SUPFAM" id="SSF56672">
    <property type="entry name" value="DNA/RNA polymerases"/>
    <property type="match status" value="1"/>
</dbReference>
<sequence>MQQSLGGQRLPDMTPLGVRLARTKGAGFPRCIPSLDRKKIRGGNSQVAQYWLTLFSIYRVLQIPGKLKLNTITDPGHISGEFLSDWSIFVSSWVRISLPNSIPGFSSSKLGKAVRDPLKYVKKLTVVPFLISKSSPVVGMVPGGASFISSSPAAIISTCHSWCQSSLFPILKDWCTLTSNLKIIRWIEEWNLCKVDDNQLTFRGDLGRLGFKEEAAGKVRVFAMVDVFTQWIFRPLWDDIAEALRLFPTDGTFDQLKPVHRLNSLFPKRGRWSFDLSAATDRLPVLLQTQLLAPFITLNGARLWMTLLIGRGYKVYSKLYNLDTVVHYEVGQPMGALTSWGMLALTHHALVQYAALRARVIKVGEFFDAYALLGDDLVIAEESVAREYLIIMREIGVDINLNKSLISRSGRVMEFAKKTIFNGRDISAIPIKEIFAGIKAVSSSIDLAKKYCLTPALFLRLFGAGYKVLGSISKPFKMMGAKWSNLLVAFVSPSGPSSSTWTSFFSRKSLDSWWGTPDERLSLLNHVIRNNLIVSLEEMIDSNEEMWKIIRSLVEVRRDREYYGTLRPSSWDSTRVVNYPGVVTSLDTLTESDFLRTQKSLEDIKNILFREVYLDILVDIRELRSKISVIKDTPIEEIGSVEETLICLEKLRRDLGSIPLPTDLHHRKDQVERASREMKDLLLWLEYSQVFRRMDPTKGLSWRNS</sequence>
<proteinExistence type="predicted"/>
<dbReference type="PANTHER" id="PTHR34456">
    <property type="entry name" value="MITOVIRUS RNA-DEPENDENT RNA POLYMERASE"/>
    <property type="match status" value="1"/>
</dbReference>
<name>A0A6G9RTM5_9VIRU</name>
<keyword evidence="2" id="KW-0808">Transferase</keyword>
<dbReference type="EMBL" id="MN539793">
    <property type="protein sequence ID" value="QIR30255.1"/>
    <property type="molecule type" value="Genomic_RNA"/>
</dbReference>
<protein>
    <submittedName>
        <fullName evidence="4">RNA-dependent RNA polymerase</fullName>
    </submittedName>
</protein>
<dbReference type="InterPro" id="IPR043502">
    <property type="entry name" value="DNA/RNA_pol_sf"/>
</dbReference>
<reference evidence="4" key="1">
    <citation type="journal article" date="2020" name="Virus Evol.">
        <title>Analysis of the virome associated to grapevine downy mildew lesions reveals new mycovirus lineages.</title>
        <authorList>
            <person name="Chiapello M."/>
            <person name="Rodriguez-Romero J."/>
            <person name="Ayllon M.A."/>
            <person name="Turina M."/>
        </authorList>
    </citation>
    <scope>NUCLEOTIDE SEQUENCE</scope>
    <source>
        <strain evidence="4">DMG-B_DN49727</strain>
    </source>
</reference>
<dbReference type="PANTHER" id="PTHR34456:SF13">
    <property type="entry name" value="REVERSE TRANSCRIPTASE DOMAIN-CONTAINING PROTEIN"/>
    <property type="match status" value="1"/>
</dbReference>
<keyword evidence="3" id="KW-0548">Nucleotidyltransferase</keyword>
<evidence type="ECO:0000256" key="3">
    <source>
        <dbReference type="ARBA" id="ARBA00022695"/>
    </source>
</evidence>
<keyword evidence="1 4" id="KW-0696">RNA-directed RNA polymerase</keyword>
<dbReference type="GO" id="GO:0003968">
    <property type="term" value="F:RNA-directed RNA polymerase activity"/>
    <property type="evidence" value="ECO:0007669"/>
    <property type="project" value="UniProtKB-KW"/>
</dbReference>
<evidence type="ECO:0000313" key="4">
    <source>
        <dbReference type="EMBL" id="QIR30255.1"/>
    </source>
</evidence>